<reference evidence="3" key="1">
    <citation type="journal article" date="2011" name="Proc. Natl. Acad. Sci. U.S.A.">
        <title>Obligate biotrophy features unraveled by the genomic analysis of rust fungi.</title>
        <authorList>
            <person name="Duplessis S."/>
            <person name="Cuomo C.A."/>
            <person name="Lin Y.-C."/>
            <person name="Aerts A."/>
            <person name="Tisserant E."/>
            <person name="Veneault-Fourrey C."/>
            <person name="Joly D.L."/>
            <person name="Hacquard S."/>
            <person name="Amselem J."/>
            <person name="Cantarel B.L."/>
            <person name="Chiu R."/>
            <person name="Coutinho P.M."/>
            <person name="Feau N."/>
            <person name="Field M."/>
            <person name="Frey P."/>
            <person name="Gelhaye E."/>
            <person name="Goldberg J."/>
            <person name="Grabherr M.G."/>
            <person name="Kodira C.D."/>
            <person name="Kohler A."/>
            <person name="Kuees U."/>
            <person name="Lindquist E.A."/>
            <person name="Lucas S.M."/>
            <person name="Mago R."/>
            <person name="Mauceli E."/>
            <person name="Morin E."/>
            <person name="Murat C."/>
            <person name="Pangilinan J.L."/>
            <person name="Park R."/>
            <person name="Pearson M."/>
            <person name="Quesneville H."/>
            <person name="Rouhier N."/>
            <person name="Sakthikumar S."/>
            <person name="Salamov A.A."/>
            <person name="Schmutz J."/>
            <person name="Selles B."/>
            <person name="Shapiro H."/>
            <person name="Tanguay P."/>
            <person name="Tuskan G.A."/>
            <person name="Henrissat B."/>
            <person name="Van de Peer Y."/>
            <person name="Rouze P."/>
            <person name="Ellis J.G."/>
            <person name="Dodds P.N."/>
            <person name="Schein J.E."/>
            <person name="Zhong S."/>
            <person name="Hamelin R.C."/>
            <person name="Grigoriev I.V."/>
            <person name="Szabo L.J."/>
            <person name="Martin F."/>
        </authorList>
    </citation>
    <scope>NUCLEOTIDE SEQUENCE [LARGE SCALE GENOMIC DNA]</scope>
    <source>
        <strain evidence="3">98AG31 / pathotype 3-4-7</strain>
    </source>
</reference>
<sequence>MASTRSRPRRAAPKKSSPQASVPTTNISRKRRRTNDAPDEENSIDGPLDAPDSNANLDSSTIPDSRLEPNEFTPLNDLPTLTNQTDPTIIRKWPQSRCKEELAKMRPKANKSISDLVQTEIFAAFQKWEHTKLMICLASNITLRMFNKEIGLLSPSRKTSDYVNYLQFSKKNHSEIMPQPSDDPESVQQLVERNKRVGHGWSELNPDERGVFGTRIMLALAGIPDFAAEHDIEDGEEDTDGDKVIAVPEVTKLTSDEEELYRPLYEKLVDHDVLVSKLGTAVPGITDKQFSRRSLRSIQKINQSLNAESHRQEFDYWLVAASTVPPLNPGLTGWCKVYTSMPVMSKYVTIKANFPSVFAAVAQGTSIINAVSNCAGANKPVQPVVNSTDQEKKRIRGVLLEHLTSVKVVGKKPRQGFPQGEDPQTIFIQRGIPARLQLDNGSLLTPSDLKLGFLKMNAEGRRKWEKDVETSKFRFIYDDSKLGECREEGEEEIQRQEQELEEELRRASDRSEDEESGPRQKSSRSKRSQNRTLQNAQPAQQTLTQASEEENNNATSTQVAGSQSTQDVPNLNAGES</sequence>
<dbReference type="KEGG" id="mlr:MELLADRAFT_88494"/>
<dbReference type="HOGENOM" id="CLU_025212_2_1_1"/>
<evidence type="ECO:0000313" key="3">
    <source>
        <dbReference type="Proteomes" id="UP000001072"/>
    </source>
</evidence>
<feature type="compositionally biased region" description="Basic and acidic residues" evidence="1">
    <location>
        <begin position="485"/>
        <end position="510"/>
    </location>
</feature>
<name>F4RRX5_MELLP</name>
<evidence type="ECO:0000256" key="1">
    <source>
        <dbReference type="SAM" id="MobiDB-lite"/>
    </source>
</evidence>
<keyword evidence="3" id="KW-1185">Reference proteome</keyword>
<protein>
    <submittedName>
        <fullName evidence="2">Uncharacterized protein</fullName>
    </submittedName>
</protein>
<dbReference type="Proteomes" id="UP000001072">
    <property type="component" value="Unassembled WGS sequence"/>
</dbReference>
<proteinExistence type="predicted"/>
<dbReference type="RefSeq" id="XP_007411846.1">
    <property type="nucleotide sequence ID" value="XM_007411784.1"/>
</dbReference>
<feature type="region of interest" description="Disordered" evidence="1">
    <location>
        <begin position="1"/>
        <end position="89"/>
    </location>
</feature>
<dbReference type="GeneID" id="18934894"/>
<gene>
    <name evidence="2" type="ORF">MELLADRAFT_88494</name>
</gene>
<dbReference type="AlphaFoldDB" id="F4RRX5"/>
<feature type="region of interest" description="Disordered" evidence="1">
    <location>
        <begin position="485"/>
        <end position="576"/>
    </location>
</feature>
<feature type="compositionally biased region" description="Polar residues" evidence="1">
    <location>
        <begin position="53"/>
        <end position="63"/>
    </location>
</feature>
<feature type="compositionally biased region" description="Polar residues" evidence="1">
    <location>
        <begin position="532"/>
        <end position="576"/>
    </location>
</feature>
<evidence type="ECO:0000313" key="2">
    <source>
        <dbReference type="EMBL" id="EGG04755.1"/>
    </source>
</evidence>
<dbReference type="EMBL" id="GL883116">
    <property type="protein sequence ID" value="EGG04755.1"/>
    <property type="molecule type" value="Genomic_DNA"/>
</dbReference>
<feature type="compositionally biased region" description="Basic residues" evidence="1">
    <location>
        <begin position="1"/>
        <end position="13"/>
    </location>
</feature>
<dbReference type="VEuPathDB" id="FungiDB:MELLADRAFT_88494"/>
<dbReference type="InParanoid" id="F4RRX5"/>
<accession>F4RRX5</accession>
<organism evidence="3">
    <name type="scientific">Melampsora larici-populina (strain 98AG31 / pathotype 3-4-7)</name>
    <name type="common">Poplar leaf rust fungus</name>
    <dbReference type="NCBI Taxonomy" id="747676"/>
    <lineage>
        <taxon>Eukaryota</taxon>
        <taxon>Fungi</taxon>
        <taxon>Dikarya</taxon>
        <taxon>Basidiomycota</taxon>
        <taxon>Pucciniomycotina</taxon>
        <taxon>Pucciniomycetes</taxon>
        <taxon>Pucciniales</taxon>
        <taxon>Melampsoraceae</taxon>
        <taxon>Melampsora</taxon>
    </lineage>
</organism>
<dbReference type="OrthoDB" id="10345226at2759"/>